<name>A0AAV7H8T5_DENCH</name>
<sequence length="79" mass="8972">MIQKMLVQDHIQESRNHIYDVEVKVLELECMEESFIKDFLKGVSLVQHKTGAKVEGLTPNQASNNSSLDLDGDEIENEL</sequence>
<evidence type="ECO:0000256" key="1">
    <source>
        <dbReference type="SAM" id="MobiDB-lite"/>
    </source>
</evidence>
<proteinExistence type="predicted"/>
<reference evidence="2 3" key="1">
    <citation type="journal article" date="2021" name="Hortic Res">
        <title>Chromosome-scale assembly of the Dendrobium chrysotoxum genome enhances the understanding of orchid evolution.</title>
        <authorList>
            <person name="Zhang Y."/>
            <person name="Zhang G.Q."/>
            <person name="Zhang D."/>
            <person name="Liu X.D."/>
            <person name="Xu X.Y."/>
            <person name="Sun W.H."/>
            <person name="Yu X."/>
            <person name="Zhu X."/>
            <person name="Wang Z.W."/>
            <person name="Zhao X."/>
            <person name="Zhong W.Y."/>
            <person name="Chen H."/>
            <person name="Yin W.L."/>
            <person name="Huang T."/>
            <person name="Niu S.C."/>
            <person name="Liu Z.J."/>
        </authorList>
    </citation>
    <scope>NUCLEOTIDE SEQUENCE [LARGE SCALE GENOMIC DNA]</scope>
    <source>
        <strain evidence="2">Lindl</strain>
    </source>
</reference>
<dbReference type="Proteomes" id="UP000775213">
    <property type="component" value="Unassembled WGS sequence"/>
</dbReference>
<keyword evidence="3" id="KW-1185">Reference proteome</keyword>
<feature type="compositionally biased region" description="Polar residues" evidence="1">
    <location>
        <begin position="58"/>
        <end position="68"/>
    </location>
</feature>
<dbReference type="EMBL" id="JAGFBR010000001">
    <property type="protein sequence ID" value="KAH0470625.1"/>
    <property type="molecule type" value="Genomic_DNA"/>
</dbReference>
<feature type="region of interest" description="Disordered" evidence="1">
    <location>
        <begin position="56"/>
        <end position="79"/>
    </location>
</feature>
<dbReference type="AlphaFoldDB" id="A0AAV7H8T5"/>
<protein>
    <submittedName>
        <fullName evidence="2">Uncharacterized protein</fullName>
    </submittedName>
</protein>
<comment type="caution">
    <text evidence="2">The sequence shown here is derived from an EMBL/GenBank/DDBJ whole genome shotgun (WGS) entry which is preliminary data.</text>
</comment>
<evidence type="ECO:0000313" key="3">
    <source>
        <dbReference type="Proteomes" id="UP000775213"/>
    </source>
</evidence>
<organism evidence="2 3">
    <name type="scientific">Dendrobium chrysotoxum</name>
    <name type="common">Orchid</name>
    <dbReference type="NCBI Taxonomy" id="161865"/>
    <lineage>
        <taxon>Eukaryota</taxon>
        <taxon>Viridiplantae</taxon>
        <taxon>Streptophyta</taxon>
        <taxon>Embryophyta</taxon>
        <taxon>Tracheophyta</taxon>
        <taxon>Spermatophyta</taxon>
        <taxon>Magnoliopsida</taxon>
        <taxon>Liliopsida</taxon>
        <taxon>Asparagales</taxon>
        <taxon>Orchidaceae</taxon>
        <taxon>Epidendroideae</taxon>
        <taxon>Malaxideae</taxon>
        <taxon>Dendrobiinae</taxon>
        <taxon>Dendrobium</taxon>
    </lineage>
</organism>
<evidence type="ECO:0000313" key="2">
    <source>
        <dbReference type="EMBL" id="KAH0470625.1"/>
    </source>
</evidence>
<gene>
    <name evidence="2" type="ORF">IEQ34_000348</name>
</gene>
<feature type="compositionally biased region" description="Acidic residues" evidence="1">
    <location>
        <begin position="70"/>
        <end position="79"/>
    </location>
</feature>
<accession>A0AAV7H8T5</accession>